<feature type="transmembrane region" description="Helical" evidence="1">
    <location>
        <begin position="190"/>
        <end position="211"/>
    </location>
</feature>
<sequence>MEIDAVTALRRDEWNRMGELSRSGSLTGAQADELIERYQSAASDLSALRTATGDSAEAVWLSVQVANARRKLTHTRRNPLVLLRELVIEQLPAALYSVRWWTLGAAVFTILVGVLVYLLHQQNPELLSFYGSQAQLEQYAEDDFVNYYSEYSESAFAAKVFTNNAFIAAQAIILGITGLFPVYALMQNAVALGTSAAVLGHVGHLDAFFLWIAPHGLLELTMIFVAAGTGLALFWAMIAPGNMPRVDAIGYAGRRLVIVAIGTTVFLFLSGLIEGFITRQDWPWAIKIGIGAIALASYLAYSLVLGRRAYRAGHDGDLTEHDAGYRNLYAG</sequence>
<gene>
    <name evidence="2" type="ORF">ACFSUQ_08485</name>
</gene>
<evidence type="ECO:0000256" key="1">
    <source>
        <dbReference type="SAM" id="Phobius"/>
    </source>
</evidence>
<dbReference type="PANTHER" id="PTHR35337:SF1">
    <property type="entry name" value="SLR1478 PROTEIN"/>
    <property type="match status" value="1"/>
</dbReference>
<reference evidence="3" key="1">
    <citation type="journal article" date="2019" name="Int. J. Syst. Evol. Microbiol.">
        <title>The Global Catalogue of Microorganisms (GCM) 10K type strain sequencing project: providing services to taxonomists for standard genome sequencing and annotation.</title>
        <authorList>
            <consortium name="The Broad Institute Genomics Platform"/>
            <consortium name="The Broad Institute Genome Sequencing Center for Infectious Disease"/>
            <person name="Wu L."/>
            <person name="Ma J."/>
        </authorList>
    </citation>
    <scope>NUCLEOTIDE SEQUENCE [LARGE SCALE GENOMIC DNA]</scope>
    <source>
        <strain evidence="3">TISTR 1511</strain>
    </source>
</reference>
<feature type="transmembrane region" description="Helical" evidence="1">
    <location>
        <begin position="217"/>
        <end position="236"/>
    </location>
</feature>
<dbReference type="Pfam" id="PF01944">
    <property type="entry name" value="SpoIIM"/>
    <property type="match status" value="1"/>
</dbReference>
<dbReference type="Proteomes" id="UP001597453">
    <property type="component" value="Unassembled WGS sequence"/>
</dbReference>
<protein>
    <submittedName>
        <fullName evidence="2">Stage II sporulation protein M</fullName>
    </submittedName>
</protein>
<dbReference type="InterPro" id="IPR002798">
    <property type="entry name" value="SpoIIM-like"/>
</dbReference>
<name>A0ABW5RKW0_9MICO</name>
<organism evidence="2 3">
    <name type="scientific">Gulosibacter bifidus</name>
    <dbReference type="NCBI Taxonomy" id="272239"/>
    <lineage>
        <taxon>Bacteria</taxon>
        <taxon>Bacillati</taxon>
        <taxon>Actinomycetota</taxon>
        <taxon>Actinomycetes</taxon>
        <taxon>Micrococcales</taxon>
        <taxon>Microbacteriaceae</taxon>
        <taxon>Gulosibacter</taxon>
    </lineage>
</organism>
<feature type="transmembrane region" description="Helical" evidence="1">
    <location>
        <begin position="256"/>
        <end position="278"/>
    </location>
</feature>
<dbReference type="PANTHER" id="PTHR35337">
    <property type="entry name" value="SLR1478 PROTEIN"/>
    <property type="match status" value="1"/>
</dbReference>
<keyword evidence="1" id="KW-1133">Transmembrane helix</keyword>
<feature type="transmembrane region" description="Helical" evidence="1">
    <location>
        <begin position="100"/>
        <end position="120"/>
    </location>
</feature>
<evidence type="ECO:0000313" key="3">
    <source>
        <dbReference type="Proteomes" id="UP001597453"/>
    </source>
</evidence>
<proteinExistence type="predicted"/>
<comment type="caution">
    <text evidence="2">The sequence shown here is derived from an EMBL/GenBank/DDBJ whole genome shotgun (WGS) entry which is preliminary data.</text>
</comment>
<dbReference type="RefSeq" id="WP_066058658.1">
    <property type="nucleotide sequence ID" value="NZ_JBHUNF010000004.1"/>
</dbReference>
<keyword evidence="3" id="KW-1185">Reference proteome</keyword>
<feature type="transmembrane region" description="Helical" evidence="1">
    <location>
        <begin position="284"/>
        <end position="304"/>
    </location>
</feature>
<keyword evidence="1" id="KW-0472">Membrane</keyword>
<feature type="transmembrane region" description="Helical" evidence="1">
    <location>
        <begin position="165"/>
        <end position="183"/>
    </location>
</feature>
<evidence type="ECO:0000313" key="2">
    <source>
        <dbReference type="EMBL" id="MFD2675326.1"/>
    </source>
</evidence>
<keyword evidence="1" id="KW-0812">Transmembrane</keyword>
<accession>A0ABW5RKW0</accession>
<dbReference type="EMBL" id="JBHUNF010000004">
    <property type="protein sequence ID" value="MFD2675326.1"/>
    <property type="molecule type" value="Genomic_DNA"/>
</dbReference>